<dbReference type="RefSeq" id="WP_078921439.1">
    <property type="nucleotide sequence ID" value="NZ_FUYB01000003.1"/>
</dbReference>
<dbReference type="PROSITE" id="PS51839">
    <property type="entry name" value="4FE4S_HC3"/>
    <property type="match status" value="1"/>
</dbReference>
<dbReference type="EC" id="7.1.1.-" evidence="12"/>
<comment type="cofactor">
    <cofactor evidence="1 12">
        <name>[4Fe-4S] cluster</name>
        <dbReference type="ChEBI" id="CHEBI:49883"/>
    </cofactor>
</comment>
<dbReference type="SUPFAM" id="SSF50692">
    <property type="entry name" value="ADC-like"/>
    <property type="match status" value="1"/>
</dbReference>
<evidence type="ECO:0000256" key="12">
    <source>
        <dbReference type="RuleBase" id="RU003525"/>
    </source>
</evidence>
<dbReference type="PROSITE" id="PS00643">
    <property type="entry name" value="COMPLEX1_75K_3"/>
    <property type="match status" value="1"/>
</dbReference>
<keyword evidence="16" id="KW-1185">Reference proteome</keyword>
<dbReference type="InterPro" id="IPR036010">
    <property type="entry name" value="2Fe-2S_ferredoxin-like_sf"/>
</dbReference>
<keyword evidence="6 12" id="KW-0479">Metal-binding</keyword>
<dbReference type="Gene3D" id="3.30.70.20">
    <property type="match status" value="1"/>
</dbReference>
<dbReference type="FunFam" id="3.10.20.740:FF:000001">
    <property type="entry name" value="NADH-quinone oxidoreductase subunit G"/>
    <property type="match status" value="1"/>
</dbReference>
<organism evidence="15 16">
    <name type="scientific">Thiothrix eikelboomii</name>
    <dbReference type="NCBI Taxonomy" id="92487"/>
    <lineage>
        <taxon>Bacteria</taxon>
        <taxon>Pseudomonadati</taxon>
        <taxon>Pseudomonadota</taxon>
        <taxon>Gammaproteobacteria</taxon>
        <taxon>Thiotrichales</taxon>
        <taxon>Thiotrichaceae</taxon>
        <taxon>Thiothrix</taxon>
    </lineage>
</organism>
<evidence type="ECO:0000256" key="5">
    <source>
        <dbReference type="ARBA" id="ARBA00022719"/>
    </source>
</evidence>
<proteinExistence type="inferred from homology"/>
<feature type="domain" description="4Fe-4S His(Cys)3-ligated-type" evidence="14">
    <location>
        <begin position="82"/>
        <end position="121"/>
    </location>
</feature>
<dbReference type="GO" id="GO:0048038">
    <property type="term" value="F:quinone binding"/>
    <property type="evidence" value="ECO:0007669"/>
    <property type="project" value="UniProtKB-UniRule"/>
</dbReference>
<keyword evidence="10 12" id="KW-0520">NAD</keyword>
<dbReference type="PROSITE" id="PS00642">
    <property type="entry name" value="COMPLEX1_75K_2"/>
    <property type="match status" value="1"/>
</dbReference>
<dbReference type="GO" id="GO:0016020">
    <property type="term" value="C:membrane"/>
    <property type="evidence" value="ECO:0007669"/>
    <property type="project" value="InterPro"/>
</dbReference>
<dbReference type="Pfam" id="PF22151">
    <property type="entry name" value="Fer4_NDSU1"/>
    <property type="match status" value="1"/>
</dbReference>
<dbReference type="GO" id="GO:0046872">
    <property type="term" value="F:metal ion binding"/>
    <property type="evidence" value="ECO:0007669"/>
    <property type="project" value="UniProtKB-UniRule"/>
</dbReference>
<protein>
    <recommendedName>
        <fullName evidence="12">NADH-quinone oxidoreductase</fullName>
        <ecNumber evidence="12">7.1.1.-</ecNumber>
    </recommendedName>
</protein>
<evidence type="ECO:0000256" key="2">
    <source>
        <dbReference type="ARBA" id="ARBA00005404"/>
    </source>
</evidence>
<evidence type="ECO:0000259" key="13">
    <source>
        <dbReference type="PROSITE" id="PS51669"/>
    </source>
</evidence>
<evidence type="ECO:0000256" key="8">
    <source>
        <dbReference type="ARBA" id="ARBA00023004"/>
    </source>
</evidence>
<dbReference type="GO" id="GO:0051537">
    <property type="term" value="F:2 iron, 2 sulfur cluster binding"/>
    <property type="evidence" value="ECO:0007669"/>
    <property type="project" value="UniProtKB-UniRule"/>
</dbReference>
<keyword evidence="8 12" id="KW-0408">Iron</keyword>
<dbReference type="GO" id="GO:0042773">
    <property type="term" value="P:ATP synthesis coupled electron transport"/>
    <property type="evidence" value="ECO:0007669"/>
    <property type="project" value="InterPro"/>
</dbReference>
<dbReference type="SUPFAM" id="SSF53706">
    <property type="entry name" value="Formate dehydrogenase/DMSO reductase, domains 1-3"/>
    <property type="match status" value="1"/>
</dbReference>
<gene>
    <name evidence="15" type="ORF">SAMN02745130_00950</name>
</gene>
<dbReference type="PROSITE" id="PS00641">
    <property type="entry name" value="COMPLEX1_75K_1"/>
    <property type="match status" value="1"/>
</dbReference>
<dbReference type="SMART" id="SM00929">
    <property type="entry name" value="NADH-G_4Fe-4S_3"/>
    <property type="match status" value="1"/>
</dbReference>
<dbReference type="EMBL" id="FUYB01000003">
    <property type="protein sequence ID" value="SKA71938.1"/>
    <property type="molecule type" value="Genomic_DNA"/>
</dbReference>
<feature type="domain" description="4Fe-4S Mo/W bis-MGD-type" evidence="13">
    <location>
        <begin position="219"/>
        <end position="275"/>
    </location>
</feature>
<name>A0A1T4W4G0_9GAMM</name>
<comment type="catalytic activity">
    <reaction evidence="11 12">
        <text>a quinone + NADH + 5 H(+)(in) = a quinol + NAD(+) + 4 H(+)(out)</text>
        <dbReference type="Rhea" id="RHEA:57888"/>
        <dbReference type="ChEBI" id="CHEBI:15378"/>
        <dbReference type="ChEBI" id="CHEBI:24646"/>
        <dbReference type="ChEBI" id="CHEBI:57540"/>
        <dbReference type="ChEBI" id="CHEBI:57945"/>
        <dbReference type="ChEBI" id="CHEBI:132124"/>
    </reaction>
</comment>
<evidence type="ECO:0000256" key="7">
    <source>
        <dbReference type="ARBA" id="ARBA00022967"/>
    </source>
</evidence>
<evidence type="ECO:0000256" key="10">
    <source>
        <dbReference type="ARBA" id="ARBA00023027"/>
    </source>
</evidence>
<evidence type="ECO:0000313" key="16">
    <source>
        <dbReference type="Proteomes" id="UP000190460"/>
    </source>
</evidence>
<dbReference type="InterPro" id="IPR009010">
    <property type="entry name" value="Asp_de-COase-like_dom_sf"/>
</dbReference>
<dbReference type="AlphaFoldDB" id="A0A1T4W4G0"/>
<dbReference type="InterPro" id="IPR054351">
    <property type="entry name" value="NADH_UbQ_OxRdtase_ferredoxin"/>
</dbReference>
<keyword evidence="7 12" id="KW-1278">Translocase</keyword>
<dbReference type="STRING" id="92487.SAMN02745130_00950"/>
<dbReference type="InterPro" id="IPR019574">
    <property type="entry name" value="NADH_UbQ_OxRdtase_Gsu_4Fe4S-bd"/>
</dbReference>
<evidence type="ECO:0000313" key="15">
    <source>
        <dbReference type="EMBL" id="SKA71938.1"/>
    </source>
</evidence>
<dbReference type="Pfam" id="PF00384">
    <property type="entry name" value="Molybdopterin"/>
    <property type="match status" value="1"/>
</dbReference>
<dbReference type="InterPro" id="IPR010228">
    <property type="entry name" value="NADH_UbQ_OxRdtase_Gsu"/>
</dbReference>
<dbReference type="Pfam" id="PF10588">
    <property type="entry name" value="NADH-G_4Fe-4S_3"/>
    <property type="match status" value="1"/>
</dbReference>
<dbReference type="PANTHER" id="PTHR43105:SF13">
    <property type="entry name" value="NADH-UBIQUINONE OXIDOREDUCTASE 75 KDA SUBUNIT, MITOCHONDRIAL"/>
    <property type="match status" value="1"/>
</dbReference>
<reference evidence="15 16" key="1">
    <citation type="submission" date="2017-02" db="EMBL/GenBank/DDBJ databases">
        <authorList>
            <person name="Peterson S.W."/>
        </authorList>
    </citation>
    <scope>NUCLEOTIDE SEQUENCE [LARGE SCALE GENOMIC DNA]</scope>
    <source>
        <strain evidence="15 16">ATCC 49788</strain>
    </source>
</reference>
<dbReference type="SUPFAM" id="SSF54292">
    <property type="entry name" value="2Fe-2S ferredoxin-like"/>
    <property type="match status" value="1"/>
</dbReference>
<evidence type="ECO:0000256" key="9">
    <source>
        <dbReference type="ARBA" id="ARBA00023014"/>
    </source>
</evidence>
<evidence type="ECO:0000256" key="3">
    <source>
        <dbReference type="ARBA" id="ARBA00022485"/>
    </source>
</evidence>
<dbReference type="FunFam" id="3.30.70.20:FF:000002">
    <property type="entry name" value="NADH-ubiquinone oxidoreductase 75 kDa subunit"/>
    <property type="match status" value="1"/>
</dbReference>
<evidence type="ECO:0000256" key="11">
    <source>
        <dbReference type="ARBA" id="ARBA00047712"/>
    </source>
</evidence>
<comment type="function">
    <text evidence="12">NDH-1 shuttles electrons from NADH, via FMN and iron-sulfur (Fe-S) centers, to quinones in the respiratory chain. Couples the redox reaction to proton translocation (for every two electrons transferred, four hydrogen ions are translocated across the cytoplasmic membrane), and thus conserves the redox energy in a proton gradient.</text>
</comment>
<evidence type="ECO:0000256" key="4">
    <source>
        <dbReference type="ARBA" id="ARBA00022714"/>
    </source>
</evidence>
<keyword evidence="3 12" id="KW-0004">4Fe-4S</keyword>
<dbReference type="NCBIfam" id="TIGR01973">
    <property type="entry name" value="NuoG"/>
    <property type="match status" value="1"/>
</dbReference>
<dbReference type="OrthoDB" id="9810782at2"/>
<dbReference type="Gene3D" id="2.40.40.20">
    <property type="match status" value="1"/>
</dbReference>
<dbReference type="InterPro" id="IPR006963">
    <property type="entry name" value="Mopterin_OxRdtase_4Fe-4S_dom"/>
</dbReference>
<dbReference type="GO" id="GO:0008137">
    <property type="term" value="F:NADH dehydrogenase (ubiquinone) activity"/>
    <property type="evidence" value="ECO:0007669"/>
    <property type="project" value="UniProtKB-UniRule"/>
</dbReference>
<keyword evidence="9 12" id="KW-0411">Iron-sulfur</keyword>
<dbReference type="GO" id="GO:0051539">
    <property type="term" value="F:4 iron, 4 sulfur cluster binding"/>
    <property type="evidence" value="ECO:0007669"/>
    <property type="project" value="UniProtKB-KW"/>
</dbReference>
<dbReference type="Proteomes" id="UP000190460">
    <property type="component" value="Unassembled WGS sequence"/>
</dbReference>
<accession>A0A1T4W4G0</accession>
<dbReference type="InterPro" id="IPR000283">
    <property type="entry name" value="NADH_UbQ_OxRdtase_75kDa_su_CS"/>
</dbReference>
<dbReference type="PANTHER" id="PTHR43105">
    <property type="entry name" value="RESPIRATORY NITRATE REDUCTASE"/>
    <property type="match status" value="1"/>
</dbReference>
<dbReference type="InterPro" id="IPR050123">
    <property type="entry name" value="Prok_molybdopt-oxidoreductase"/>
</dbReference>
<dbReference type="Pfam" id="PF22117">
    <property type="entry name" value="Fer4_Nqo3"/>
    <property type="match status" value="1"/>
</dbReference>
<evidence type="ECO:0000259" key="14">
    <source>
        <dbReference type="PROSITE" id="PS51839"/>
    </source>
</evidence>
<keyword evidence="4 12" id="KW-0001">2Fe-2S</keyword>
<keyword evidence="5 12" id="KW-0874">Quinone</keyword>
<dbReference type="Gene3D" id="3.10.20.740">
    <property type="match status" value="1"/>
</dbReference>
<dbReference type="Gene3D" id="3.40.228.10">
    <property type="entry name" value="Dimethylsulfoxide Reductase, domain 2"/>
    <property type="match status" value="1"/>
</dbReference>
<dbReference type="SUPFAM" id="SSF54862">
    <property type="entry name" value="4Fe-4S ferredoxins"/>
    <property type="match status" value="1"/>
</dbReference>
<comment type="cofactor">
    <cofactor evidence="12">
        <name>[2Fe-2S] cluster</name>
        <dbReference type="ChEBI" id="CHEBI:190135"/>
    </cofactor>
    <text evidence="12">Binds 1 [2Fe-2S] cluster per subunit.</text>
</comment>
<evidence type="ECO:0000256" key="6">
    <source>
        <dbReference type="ARBA" id="ARBA00022723"/>
    </source>
</evidence>
<dbReference type="PROSITE" id="PS51669">
    <property type="entry name" value="4FE4S_MOW_BIS_MGD"/>
    <property type="match status" value="1"/>
</dbReference>
<evidence type="ECO:0000256" key="1">
    <source>
        <dbReference type="ARBA" id="ARBA00001966"/>
    </source>
</evidence>
<comment type="similarity">
    <text evidence="2 12">Belongs to the complex I 75 kDa subunit family.</text>
</comment>
<dbReference type="InterPro" id="IPR006656">
    <property type="entry name" value="Mopterin_OxRdtase"/>
</dbReference>
<dbReference type="Pfam" id="PF13510">
    <property type="entry name" value="Fer2_4"/>
    <property type="match status" value="1"/>
</dbReference>
<sequence length="791" mass="86070">MTQELVTIEINDQPYTVPKGRLLIEIADEHNIKIPRFCYHKKLSVAANCRMCLVDMAKSFKPVPACATFVEAGMKFWTNSEKTQQAQQAMMSFLLINHPLDCPICDQGGECELQDVSVTYGQRHSNYQGIKRVVIDKNIGPLIATEMTRCIQCTRCVRFGTEIAGMSELVSLFRGDRLEIGTYIEKSLQSELSGNMIDLCPVGALTAKPSRYKARAWEMQAHPSIAPHDAVGSNLELHLFRKAVLRCVPRENDSINETWLSDRDRFSYQGIDSPERLRQPLLRRQGQLVAVTWQEALQAAASILQQADRSKVAALANPNSTLEELYLFQGLMRGLNIHNIDHRLRQIDFSDQTLAPLSPNLGVSIAELEQQQAVLLIGSNPRHEQVLLNHRLRKAALQGAKITAINPRGFEFNYPIAQLFVAPSALVKRLASLAKASLVANQSAIPFALVELLQSIDSTEADQTLVAELQAATHKLILLGNLAVQHPAYASLRALATVIATETGARLGYLPETANTVGAWLAGVLPHRLSAGRAVTPAGLAVTAMLQNPETVVLLNAETADFANPAQVSQALAQAHNLIVIGAFADQPLLDHATVILPGSVFAETSGTYCNAEGQWQSFQGAIEPIAQARPTWKILRVLGNASGLPAFTWLSSEEVALALTAELDAAMGNYPSYTLNDLPTLQALQLASATEAEFERVTTVKLYREDGLVRRATALQARVEDTVVELNPVDAANLALQAGEHVQISQGELSLQLPVRISNDLAPGTVGLAAGDEATAVFSSVGLVRISKRV</sequence>
<dbReference type="GO" id="GO:0016651">
    <property type="term" value="F:oxidoreductase activity, acting on NAD(P)H"/>
    <property type="evidence" value="ECO:0007669"/>
    <property type="project" value="InterPro"/>
</dbReference>
<dbReference type="Gene3D" id="3.40.50.740">
    <property type="match status" value="2"/>
</dbReference>